<keyword evidence="7" id="KW-1133">Transmembrane helix</keyword>
<proteinExistence type="predicted"/>
<dbReference type="InterPro" id="IPR023331">
    <property type="entry name" value="Rhabdovirus_ncapsid_C"/>
</dbReference>
<protein>
    <recommendedName>
        <fullName evidence="8">Rhabdovirus nucleocapsid domain-containing protein</fullName>
    </recommendedName>
</protein>
<dbReference type="SUPFAM" id="SSF140809">
    <property type="entry name" value="Rhabdovirus nucleoprotein-like"/>
    <property type="match status" value="1"/>
</dbReference>
<keyword evidence="5" id="KW-0687">Ribonucleoprotein</keyword>
<evidence type="ECO:0000256" key="6">
    <source>
        <dbReference type="SAM" id="MobiDB-lite"/>
    </source>
</evidence>
<keyword evidence="10" id="KW-1185">Reference proteome</keyword>
<reference evidence="10" key="1">
    <citation type="journal article" date="2015" name="Proc. Natl. Acad. Sci. U.S.A.">
        <title>Genome sequence of the Asian Tiger mosquito, Aedes albopictus, reveals insights into its biology, genetics, and evolution.</title>
        <authorList>
            <person name="Chen X.G."/>
            <person name="Jiang X."/>
            <person name="Gu J."/>
            <person name="Xu M."/>
            <person name="Wu Y."/>
            <person name="Deng Y."/>
            <person name="Zhang C."/>
            <person name="Bonizzoni M."/>
            <person name="Dermauw W."/>
            <person name="Vontas J."/>
            <person name="Armbruster P."/>
            <person name="Huang X."/>
            <person name="Yang Y."/>
            <person name="Zhang H."/>
            <person name="He W."/>
            <person name="Peng H."/>
            <person name="Liu Y."/>
            <person name="Wu K."/>
            <person name="Chen J."/>
            <person name="Lirakis M."/>
            <person name="Topalis P."/>
            <person name="Van Leeuwen T."/>
            <person name="Hall A.B."/>
            <person name="Jiang X."/>
            <person name="Thorpe C."/>
            <person name="Mueller R.L."/>
            <person name="Sun C."/>
            <person name="Waterhouse R.M."/>
            <person name="Yan G."/>
            <person name="Tu Z.J."/>
            <person name="Fang X."/>
            <person name="James A.A."/>
        </authorList>
    </citation>
    <scope>NUCLEOTIDE SEQUENCE [LARGE SCALE GENOMIC DNA]</scope>
    <source>
        <strain evidence="10">Foshan</strain>
    </source>
</reference>
<dbReference type="InterPro" id="IPR000448">
    <property type="entry name" value="Rhabdo_ncapsid"/>
</dbReference>
<evidence type="ECO:0000256" key="2">
    <source>
        <dbReference type="ARBA" id="ARBA00004328"/>
    </source>
</evidence>
<dbReference type="InterPro" id="IPR035961">
    <property type="entry name" value="Rhabdovirus_nucleoprotein-like"/>
</dbReference>
<evidence type="ECO:0000259" key="8">
    <source>
        <dbReference type="Pfam" id="PF00945"/>
    </source>
</evidence>
<dbReference type="Pfam" id="PF00945">
    <property type="entry name" value="Rhabdo_ncap"/>
    <property type="match status" value="1"/>
</dbReference>
<keyword evidence="4" id="KW-1035">Host cytoplasm</keyword>
<feature type="domain" description="Rhabdovirus nucleocapsid" evidence="8">
    <location>
        <begin position="10"/>
        <end position="353"/>
    </location>
</feature>
<feature type="region of interest" description="Disordered" evidence="6">
    <location>
        <begin position="331"/>
        <end position="358"/>
    </location>
</feature>
<dbReference type="EnsemblMetazoa" id="AALFPA23_025282.R37719">
    <property type="protein sequence ID" value="AALFPA23_025282.P37719"/>
    <property type="gene ID" value="AALFPA23_025282"/>
</dbReference>
<evidence type="ECO:0000256" key="7">
    <source>
        <dbReference type="SAM" id="Phobius"/>
    </source>
</evidence>
<dbReference type="GeneID" id="134287954"/>
<name>A0ABM2A7V1_AEDAL</name>
<evidence type="ECO:0000313" key="10">
    <source>
        <dbReference type="Proteomes" id="UP000069940"/>
    </source>
</evidence>
<evidence type="ECO:0000313" key="9">
    <source>
        <dbReference type="EnsemblMetazoa" id="AALFPA23_025282.P37719"/>
    </source>
</evidence>
<dbReference type="Gene3D" id="1.10.3570.10">
    <property type="entry name" value="Rhabdovirus nucleocapsid protein like domain"/>
    <property type="match status" value="1"/>
</dbReference>
<accession>A0ABM2A7V1</accession>
<dbReference type="Gene3D" id="1.10.3610.10">
    <property type="entry name" value="Nucleoprotein"/>
    <property type="match status" value="1"/>
</dbReference>
<evidence type="ECO:0000256" key="1">
    <source>
        <dbReference type="ARBA" id="ARBA00004192"/>
    </source>
</evidence>
<evidence type="ECO:0000256" key="3">
    <source>
        <dbReference type="ARBA" id="ARBA00022884"/>
    </source>
</evidence>
<keyword evidence="7" id="KW-0812">Transmembrane</keyword>
<comment type="subcellular location">
    <subcellularLocation>
        <location evidence="1">Host cytoplasm</location>
    </subcellularLocation>
    <subcellularLocation>
        <location evidence="2">Virion</location>
    </subcellularLocation>
</comment>
<reference evidence="9" key="2">
    <citation type="submission" date="2025-05" db="UniProtKB">
        <authorList>
            <consortium name="EnsemblMetazoa"/>
        </authorList>
    </citation>
    <scope>IDENTIFICATION</scope>
    <source>
        <strain evidence="9">Foshan</strain>
    </source>
</reference>
<sequence length="419" mass="46317">MDGLNQSSVPAMRKDSKVDDYYAYIAGSFKSGVVPTCSVLVFMQSLCGLLRGKLRFDWVTMGVFIGAEGSIVSPLSVLRLAVVPHGTNVRTSQQAVTREQVLDHGFMILGGYRIHCASNQTYVNRLQTTLKEQLTAQLFQDGVEMAITNFATVYQNAEFVKLVCAIDMFFSMFPKHEDSKLRFGTLMTAYRNCTGLSAITSGCDLMRETTRVFARWLMTPTLRMDLTRMLVSGQEMEIPYSYSPYLSGFGIVDKSPYSASINARFHIFTHLIGCAIPLVRSVNAIFLPPIGLHSIIDNAILYIYAHSCTGSLQIQYYKSAEVDAVKQLGTGDEVVPVDEKGPDDGSVPDDDDQGAGDLTDVEDAAECDLDAGAEPISQDALEWYSYISRHYRGAIPDRMRELAWERGPAKFGRGICETA</sequence>
<organism evidence="9 10">
    <name type="scientific">Aedes albopictus</name>
    <name type="common">Asian tiger mosquito</name>
    <name type="synonym">Stegomyia albopicta</name>
    <dbReference type="NCBI Taxonomy" id="7160"/>
    <lineage>
        <taxon>Eukaryota</taxon>
        <taxon>Metazoa</taxon>
        <taxon>Ecdysozoa</taxon>
        <taxon>Arthropoda</taxon>
        <taxon>Hexapoda</taxon>
        <taxon>Insecta</taxon>
        <taxon>Pterygota</taxon>
        <taxon>Neoptera</taxon>
        <taxon>Endopterygota</taxon>
        <taxon>Diptera</taxon>
        <taxon>Nematocera</taxon>
        <taxon>Culicoidea</taxon>
        <taxon>Culicidae</taxon>
        <taxon>Culicinae</taxon>
        <taxon>Aedini</taxon>
        <taxon>Aedes</taxon>
        <taxon>Stegomyia</taxon>
    </lineage>
</organism>
<feature type="compositionally biased region" description="Acidic residues" evidence="6">
    <location>
        <begin position="346"/>
        <end position="358"/>
    </location>
</feature>
<evidence type="ECO:0000256" key="5">
    <source>
        <dbReference type="ARBA" id="ARBA00023274"/>
    </source>
</evidence>
<dbReference type="Proteomes" id="UP000069940">
    <property type="component" value="Unassembled WGS sequence"/>
</dbReference>
<feature type="transmembrane region" description="Helical" evidence="7">
    <location>
        <begin position="21"/>
        <end position="43"/>
    </location>
</feature>
<evidence type="ECO:0000256" key="4">
    <source>
        <dbReference type="ARBA" id="ARBA00023200"/>
    </source>
</evidence>
<dbReference type="RefSeq" id="XP_062707267.1">
    <property type="nucleotide sequence ID" value="XM_062851283.1"/>
</dbReference>
<keyword evidence="7" id="KW-0472">Membrane</keyword>
<keyword evidence="3" id="KW-0694">RNA-binding</keyword>
<dbReference type="InterPro" id="IPR023330">
    <property type="entry name" value="Rhabdovirus_ncapsid_N"/>
</dbReference>